<dbReference type="InterPro" id="IPR046335">
    <property type="entry name" value="LacI/GalR-like_sensor"/>
</dbReference>
<dbReference type="Pfam" id="PF00356">
    <property type="entry name" value="LacI"/>
    <property type="match status" value="1"/>
</dbReference>
<feature type="domain" description="HTH lacI-type" evidence="4">
    <location>
        <begin position="8"/>
        <end position="62"/>
    </location>
</feature>
<evidence type="ECO:0000256" key="2">
    <source>
        <dbReference type="ARBA" id="ARBA00023125"/>
    </source>
</evidence>
<evidence type="ECO:0000256" key="1">
    <source>
        <dbReference type="ARBA" id="ARBA00023015"/>
    </source>
</evidence>
<keyword evidence="3" id="KW-0804">Transcription</keyword>
<dbReference type="RefSeq" id="WP_021758319.1">
    <property type="nucleotide sequence ID" value="NZ_JACHVP010000002.1"/>
</dbReference>
<comment type="caution">
    <text evidence="5">The sequence shown here is derived from an EMBL/GenBank/DDBJ whole genome shotgun (WGS) entry which is preliminary data.</text>
</comment>
<evidence type="ECO:0000313" key="5">
    <source>
        <dbReference type="EMBL" id="MBB2967732.1"/>
    </source>
</evidence>
<name>A0A7W4YJS2_LEIAQ</name>
<dbReference type="SMART" id="SM00354">
    <property type="entry name" value="HTH_LACI"/>
    <property type="match status" value="1"/>
</dbReference>
<evidence type="ECO:0000256" key="3">
    <source>
        <dbReference type="ARBA" id="ARBA00023163"/>
    </source>
</evidence>
<gene>
    <name evidence="5" type="ORF">FHX33_002495</name>
</gene>
<dbReference type="CDD" id="cd01574">
    <property type="entry name" value="PBP1_LacI"/>
    <property type="match status" value="1"/>
</dbReference>
<reference evidence="5 6" key="1">
    <citation type="submission" date="2020-08" db="EMBL/GenBank/DDBJ databases">
        <title>Sequencing the genomes of 1000 actinobacteria strains.</title>
        <authorList>
            <person name="Klenk H.-P."/>
        </authorList>
    </citation>
    <scope>NUCLEOTIDE SEQUENCE [LARGE SCALE GENOMIC DNA]</scope>
    <source>
        <strain evidence="5 6">DSM 20146</strain>
    </source>
</reference>
<evidence type="ECO:0000313" key="6">
    <source>
        <dbReference type="Proteomes" id="UP000538196"/>
    </source>
</evidence>
<sequence length="345" mass="35471">MIESGRAPGVREVAAAAGVSRQTVSRVLNDHASIRPETRDRVLAAMAELNFRPNRAARMLTTARSTTIGVLAASTSSLFGPASSIDAVENAARDAGYFVTVALDRASVEAALDHLLAQAVEGIVVIAPQQRVQDAMAAVSLAVPSVTLHGAGAAGDDGVFVDQVEGARLATRHLIERGHRRIAHLCGPGDWSEARARRDGFLAEVAEHGEGGAGEVAGAGGVVGLVTREGDWTAASGAEIAAELLADESVTAVFSSNDQMALGVLHAARLAGRRVPEDLAVVGFDDIPEAAFFAPPLTTVRQDFAELGRRCVARLVSLIEGGGAEGAGVAFGAPVAPVLVERASA</sequence>
<proteinExistence type="predicted"/>
<dbReference type="EMBL" id="JACHVP010000002">
    <property type="protein sequence ID" value="MBB2967732.1"/>
    <property type="molecule type" value="Genomic_DNA"/>
</dbReference>
<dbReference type="AlphaFoldDB" id="A0A7W4YJS2"/>
<dbReference type="GO" id="GO:0000976">
    <property type="term" value="F:transcription cis-regulatory region binding"/>
    <property type="evidence" value="ECO:0007669"/>
    <property type="project" value="TreeGrafter"/>
</dbReference>
<accession>A0A7W4YJS2</accession>
<keyword evidence="6" id="KW-1185">Reference proteome</keyword>
<dbReference type="InterPro" id="IPR028082">
    <property type="entry name" value="Peripla_BP_I"/>
</dbReference>
<dbReference type="PANTHER" id="PTHR30146:SF109">
    <property type="entry name" value="HTH-TYPE TRANSCRIPTIONAL REGULATOR GALS"/>
    <property type="match status" value="1"/>
</dbReference>
<dbReference type="PANTHER" id="PTHR30146">
    <property type="entry name" value="LACI-RELATED TRANSCRIPTIONAL REPRESSOR"/>
    <property type="match status" value="1"/>
</dbReference>
<dbReference type="Proteomes" id="UP000538196">
    <property type="component" value="Unassembled WGS sequence"/>
</dbReference>
<dbReference type="Pfam" id="PF13377">
    <property type="entry name" value="Peripla_BP_3"/>
    <property type="match status" value="1"/>
</dbReference>
<keyword evidence="2 5" id="KW-0238">DNA-binding</keyword>
<dbReference type="PROSITE" id="PS50932">
    <property type="entry name" value="HTH_LACI_2"/>
    <property type="match status" value="1"/>
</dbReference>
<dbReference type="GO" id="GO:0003700">
    <property type="term" value="F:DNA-binding transcription factor activity"/>
    <property type="evidence" value="ECO:0007669"/>
    <property type="project" value="TreeGrafter"/>
</dbReference>
<dbReference type="PROSITE" id="PS00356">
    <property type="entry name" value="HTH_LACI_1"/>
    <property type="match status" value="1"/>
</dbReference>
<evidence type="ECO:0000259" key="4">
    <source>
        <dbReference type="PROSITE" id="PS50932"/>
    </source>
</evidence>
<dbReference type="InterPro" id="IPR010982">
    <property type="entry name" value="Lambda_DNA-bd_dom_sf"/>
</dbReference>
<dbReference type="SUPFAM" id="SSF47413">
    <property type="entry name" value="lambda repressor-like DNA-binding domains"/>
    <property type="match status" value="1"/>
</dbReference>
<dbReference type="CDD" id="cd01392">
    <property type="entry name" value="HTH_LacI"/>
    <property type="match status" value="1"/>
</dbReference>
<organism evidence="5 6">
    <name type="scientific">Leifsonia aquatica</name>
    <name type="common">Corynebacterium aquaticum</name>
    <dbReference type="NCBI Taxonomy" id="144185"/>
    <lineage>
        <taxon>Bacteria</taxon>
        <taxon>Bacillati</taxon>
        <taxon>Actinomycetota</taxon>
        <taxon>Actinomycetes</taxon>
        <taxon>Micrococcales</taxon>
        <taxon>Microbacteriaceae</taxon>
        <taxon>Leifsonia</taxon>
    </lineage>
</organism>
<dbReference type="Gene3D" id="3.40.50.2300">
    <property type="match status" value="2"/>
</dbReference>
<protein>
    <submittedName>
        <fullName evidence="5">DNA-binding LacI/PurR family transcriptional regulator</fullName>
    </submittedName>
</protein>
<keyword evidence="1" id="KW-0805">Transcription regulation</keyword>
<dbReference type="SUPFAM" id="SSF53822">
    <property type="entry name" value="Periplasmic binding protein-like I"/>
    <property type="match status" value="1"/>
</dbReference>
<dbReference type="Gene3D" id="1.10.260.40">
    <property type="entry name" value="lambda repressor-like DNA-binding domains"/>
    <property type="match status" value="1"/>
</dbReference>
<dbReference type="InterPro" id="IPR000843">
    <property type="entry name" value="HTH_LacI"/>
</dbReference>